<proteinExistence type="predicted"/>
<dbReference type="EMBL" id="OPYN01000213">
    <property type="protein sequence ID" value="SPO63626.1"/>
    <property type="molecule type" value="Genomic_DNA"/>
</dbReference>
<comment type="caution">
    <text evidence="1">The sequence shown here is derived from an EMBL/GenBank/DDBJ whole genome shotgun (WGS) entry which is preliminary data.</text>
</comment>
<sequence length="23" mass="2779">MRTTQSSPYISYFHVSPTYRKQT</sequence>
<protein>
    <submittedName>
        <fullName evidence="1">Uncharacterized protein</fullName>
    </submittedName>
</protein>
<organism evidence="1 2">
    <name type="scientific">Pseudomonas inefficax</name>
    <dbReference type="NCBI Taxonomy" id="2078786"/>
    <lineage>
        <taxon>Bacteria</taxon>
        <taxon>Pseudomonadati</taxon>
        <taxon>Pseudomonadota</taxon>
        <taxon>Gammaproteobacteria</taxon>
        <taxon>Pseudomonadales</taxon>
        <taxon>Pseudomonadaceae</taxon>
        <taxon>Pseudomonas</taxon>
    </lineage>
</organism>
<name>A0AAQ1PCX9_9PSED</name>
<reference evidence="1 2" key="1">
    <citation type="submission" date="2018-02" db="EMBL/GenBank/DDBJ databases">
        <authorList>
            <person name="Dubost A."/>
        </authorList>
    </citation>
    <scope>NUCLEOTIDE SEQUENCE [LARGE SCALE GENOMIC DNA]</scope>
    <source>
        <strain evidence="2">JV551A3</strain>
    </source>
</reference>
<dbReference type="AlphaFoldDB" id="A0AAQ1PCX9"/>
<dbReference type="Proteomes" id="UP000294335">
    <property type="component" value="Unassembled WGS sequence"/>
</dbReference>
<keyword evidence="2" id="KW-1185">Reference proteome</keyword>
<evidence type="ECO:0000313" key="1">
    <source>
        <dbReference type="EMBL" id="SPO63626.1"/>
    </source>
</evidence>
<accession>A0AAQ1PCX9</accession>
<gene>
    <name evidence="1" type="ORF">JV551A3_V1_2130004</name>
</gene>
<evidence type="ECO:0000313" key="2">
    <source>
        <dbReference type="Proteomes" id="UP000294335"/>
    </source>
</evidence>